<dbReference type="HOGENOM" id="CLU_045150_1_0_1"/>
<proteinExistence type="predicted"/>
<feature type="region of interest" description="Disordered" evidence="1">
    <location>
        <begin position="138"/>
        <end position="181"/>
    </location>
</feature>
<dbReference type="EMBL" id="JH921431">
    <property type="protein sequence ID" value="EKD19052.1"/>
    <property type="molecule type" value="Genomic_DNA"/>
</dbReference>
<sequence>MSNISENKYESLHCESRAPSFSSTETYSEALHPINFLILPSRYPKMTTTPLPTPRALLTSLLRTLTTPPPIQQNSPLVKEHCEPLSNPLKHLSPSQRALLSTMHVLFTPPMLLQALDLLDRRLVLRIVQKEEPQSPILQAKAGTVQEEHPEALHLRSSPPVPAQPDDENGSGFRDSAAGDERDWKGRAGCVLYQVRSSQPPKSRFRDASTGSAGGGGGGGMAYIVRLQAWNCTCAAFTFSSFPPSSVYPQKNAWEPNGGDQDKDGEEEEGEEEALKWGGEGEEEWEFGALSRDGKDGGQVPVCKHVLACVLGERWGLLEGYVKERVVSRGEMAALGSDG</sequence>
<dbReference type="OrthoDB" id="74545at2759"/>
<dbReference type="AlphaFoldDB" id="K1X238"/>
<feature type="region of interest" description="Disordered" evidence="1">
    <location>
        <begin position="248"/>
        <end position="269"/>
    </location>
</feature>
<organism evidence="2 3">
    <name type="scientific">Marssonina brunnea f. sp. multigermtubi (strain MB_m1)</name>
    <name type="common">Marssonina leaf spot fungus</name>
    <dbReference type="NCBI Taxonomy" id="1072389"/>
    <lineage>
        <taxon>Eukaryota</taxon>
        <taxon>Fungi</taxon>
        <taxon>Dikarya</taxon>
        <taxon>Ascomycota</taxon>
        <taxon>Pezizomycotina</taxon>
        <taxon>Leotiomycetes</taxon>
        <taxon>Helotiales</taxon>
        <taxon>Drepanopezizaceae</taxon>
        <taxon>Drepanopeziza</taxon>
    </lineage>
</organism>
<dbReference type="Proteomes" id="UP000006753">
    <property type="component" value="Unassembled WGS sequence"/>
</dbReference>
<reference evidence="2 3" key="1">
    <citation type="journal article" date="2012" name="BMC Genomics">
        <title>Sequencing the genome of Marssonina brunnea reveals fungus-poplar co-evolution.</title>
        <authorList>
            <person name="Zhu S."/>
            <person name="Cao Y.-Z."/>
            <person name="Jiang C."/>
            <person name="Tan B.-Y."/>
            <person name="Wang Z."/>
            <person name="Feng S."/>
            <person name="Zhang L."/>
            <person name="Su X.-H."/>
            <person name="Brejova B."/>
            <person name="Vinar T."/>
            <person name="Xu M."/>
            <person name="Wang M.-X."/>
            <person name="Zhang S.-G."/>
            <person name="Huang M.-R."/>
            <person name="Wu R."/>
            <person name="Zhou Y."/>
        </authorList>
    </citation>
    <scope>NUCLEOTIDE SEQUENCE [LARGE SCALE GENOMIC DNA]</scope>
    <source>
        <strain evidence="2 3">MB_m1</strain>
    </source>
</reference>
<evidence type="ECO:0000313" key="3">
    <source>
        <dbReference type="Proteomes" id="UP000006753"/>
    </source>
</evidence>
<protein>
    <recommendedName>
        <fullName evidence="4">Ubiquitin carboxyl-terminal hydrolase family protein</fullName>
    </recommendedName>
</protein>
<keyword evidence="3" id="KW-1185">Reference proteome</keyword>
<dbReference type="InParanoid" id="K1X238"/>
<gene>
    <name evidence="2" type="ORF">MBM_02289</name>
</gene>
<dbReference type="OMA" id="MYVEERI"/>
<evidence type="ECO:0008006" key="4">
    <source>
        <dbReference type="Google" id="ProtNLM"/>
    </source>
</evidence>
<accession>K1X238</accession>
<dbReference type="KEGG" id="mbe:MBM_02289"/>
<evidence type="ECO:0000256" key="1">
    <source>
        <dbReference type="SAM" id="MobiDB-lite"/>
    </source>
</evidence>
<evidence type="ECO:0000313" key="2">
    <source>
        <dbReference type="EMBL" id="EKD19052.1"/>
    </source>
</evidence>
<feature type="region of interest" description="Disordered" evidence="1">
    <location>
        <begin position="197"/>
        <end position="216"/>
    </location>
</feature>
<dbReference type="eggNOG" id="ENOG502S54P">
    <property type="taxonomic scope" value="Eukaryota"/>
</dbReference>
<dbReference type="STRING" id="1072389.K1X238"/>
<name>K1X238_MARBU</name>